<organism evidence="2 3">
    <name type="scientific">Cetraspora pellucida</name>
    <dbReference type="NCBI Taxonomy" id="1433469"/>
    <lineage>
        <taxon>Eukaryota</taxon>
        <taxon>Fungi</taxon>
        <taxon>Fungi incertae sedis</taxon>
        <taxon>Mucoromycota</taxon>
        <taxon>Glomeromycotina</taxon>
        <taxon>Glomeromycetes</taxon>
        <taxon>Diversisporales</taxon>
        <taxon>Gigasporaceae</taxon>
        <taxon>Cetraspora</taxon>
    </lineage>
</organism>
<evidence type="ECO:0000256" key="1">
    <source>
        <dbReference type="SAM" id="MobiDB-lite"/>
    </source>
</evidence>
<feature type="region of interest" description="Disordered" evidence="1">
    <location>
        <begin position="30"/>
        <end position="56"/>
    </location>
</feature>
<evidence type="ECO:0000313" key="2">
    <source>
        <dbReference type="EMBL" id="CAG8582543.1"/>
    </source>
</evidence>
<proteinExistence type="predicted"/>
<reference evidence="2" key="1">
    <citation type="submission" date="2021-06" db="EMBL/GenBank/DDBJ databases">
        <authorList>
            <person name="Kallberg Y."/>
            <person name="Tangrot J."/>
            <person name="Rosling A."/>
        </authorList>
    </citation>
    <scope>NUCLEOTIDE SEQUENCE</scope>
    <source>
        <strain evidence="2">FL966</strain>
    </source>
</reference>
<gene>
    <name evidence="2" type="ORF">CPELLU_LOCUS6159</name>
</gene>
<protein>
    <submittedName>
        <fullName evidence="2">12453_t:CDS:1</fullName>
    </submittedName>
</protein>
<dbReference type="EMBL" id="CAJVQA010003755">
    <property type="protein sequence ID" value="CAG8582543.1"/>
    <property type="molecule type" value="Genomic_DNA"/>
</dbReference>
<evidence type="ECO:0000313" key="3">
    <source>
        <dbReference type="Proteomes" id="UP000789759"/>
    </source>
</evidence>
<dbReference type="AlphaFoldDB" id="A0A9N9G5T9"/>
<feature type="compositionally biased region" description="Basic and acidic residues" evidence="1">
    <location>
        <begin position="34"/>
        <end position="49"/>
    </location>
</feature>
<dbReference type="Proteomes" id="UP000789759">
    <property type="component" value="Unassembled WGS sequence"/>
</dbReference>
<keyword evidence="3" id="KW-1185">Reference proteome</keyword>
<comment type="caution">
    <text evidence="2">The sequence shown here is derived from an EMBL/GenBank/DDBJ whole genome shotgun (WGS) entry which is preliminary data.</text>
</comment>
<name>A0A9N9G5T9_9GLOM</name>
<accession>A0A9N9G5T9</accession>
<sequence length="56" mass="6567">MSKLNIPKELKPAKTDEPKTIFYYLKAAESTNEQTERRLTEKKPAKKDVTNTSEYY</sequence>